<dbReference type="PANTHER" id="PTHR24252">
    <property type="entry name" value="ACROSIN-RELATED"/>
    <property type="match status" value="1"/>
</dbReference>
<dbReference type="GO" id="GO:0006508">
    <property type="term" value="P:proteolysis"/>
    <property type="evidence" value="ECO:0007669"/>
    <property type="project" value="UniProtKB-KW"/>
</dbReference>
<dbReference type="InterPro" id="IPR009003">
    <property type="entry name" value="Peptidase_S1_PA"/>
</dbReference>
<evidence type="ECO:0000313" key="12">
    <source>
        <dbReference type="Proteomes" id="UP000594454"/>
    </source>
</evidence>
<dbReference type="GO" id="GO:0160032">
    <property type="term" value="P:Toll receptor ligand protein activation cascade"/>
    <property type="evidence" value="ECO:0007669"/>
    <property type="project" value="UniProtKB-ARBA"/>
</dbReference>
<dbReference type="GO" id="GO:0004252">
    <property type="term" value="F:serine-type endopeptidase activity"/>
    <property type="evidence" value="ECO:0007669"/>
    <property type="project" value="InterPro"/>
</dbReference>
<feature type="signal peptide" evidence="8">
    <location>
        <begin position="1"/>
        <end position="23"/>
    </location>
</feature>
<dbReference type="InterPro" id="IPR000859">
    <property type="entry name" value="CUB_dom"/>
</dbReference>
<reference evidence="11 12" key="1">
    <citation type="submission" date="2020-11" db="EMBL/GenBank/DDBJ databases">
        <authorList>
            <person name="Wallbank WR R."/>
            <person name="Pardo Diaz C."/>
            <person name="Kozak K."/>
            <person name="Martin S."/>
            <person name="Jiggins C."/>
            <person name="Moest M."/>
            <person name="Warren A I."/>
            <person name="Generalovic N T."/>
            <person name="Byers J.R.P. K."/>
            <person name="Montejo-Kovacevich G."/>
            <person name="Yen C E."/>
        </authorList>
    </citation>
    <scope>NUCLEOTIDE SEQUENCE [LARGE SCALE GENOMIC DNA]</scope>
</reference>
<dbReference type="InterPro" id="IPR001314">
    <property type="entry name" value="Peptidase_S1A"/>
</dbReference>
<dbReference type="Gene3D" id="2.60.120.290">
    <property type="entry name" value="Spermadhesin, CUB domain"/>
    <property type="match status" value="1"/>
</dbReference>
<dbReference type="GO" id="GO:0005576">
    <property type="term" value="C:extracellular region"/>
    <property type="evidence" value="ECO:0007669"/>
    <property type="project" value="UniProtKB-SubCell"/>
</dbReference>
<evidence type="ECO:0000256" key="2">
    <source>
        <dbReference type="ARBA" id="ARBA00022525"/>
    </source>
</evidence>
<keyword evidence="2" id="KW-0964">Secreted</keyword>
<sequence>MSWKCFVVLSFVGVLVIVRPSEAWFEQCSHNINLNAGSSMYINSPGYPGRYPSGSSCRYVITAPIDQEINVQCSIALDKGANSCGTEYFYVSTEGDTDLTDSEYFCGSGYVQRKSLFRTVTIAYTSSSTSAGGSFSCLVQSNPQPCDCGWSTTTRIVGGTEAQVNEFPLMAAIIYIPQRLPFCGATIISHRALVTAAHCFGNYNTATQLAALVGEHDMKTGAETRYTALHPVQSIRVHEYYDPSTNQNDIALVFTQTNIEWSRGVGPACLPFLYSYATFDGLDVEIAGWGTTSYGGPTSTVLMKATTTVASNSNCQSVISGLTSSQMCTYSPPQDSCQYDSGGPLIRRFQRLFIVGIISYGQGCGATAPAVNTRVTSYLDWIQNNVGETLCRKN</sequence>
<dbReference type="SMART" id="SM00042">
    <property type="entry name" value="CUB"/>
    <property type="match status" value="1"/>
</dbReference>
<dbReference type="PANTHER" id="PTHR24252:SF7">
    <property type="entry name" value="HYALIN"/>
    <property type="match status" value="1"/>
</dbReference>
<dbReference type="CDD" id="cd00190">
    <property type="entry name" value="Tryp_SPc"/>
    <property type="match status" value="1"/>
</dbReference>
<proteinExistence type="predicted"/>
<keyword evidence="6" id="KW-1015">Disulfide bond</keyword>
<dbReference type="InterPro" id="IPR035914">
    <property type="entry name" value="Sperma_CUB_dom_sf"/>
</dbReference>
<dbReference type="EMBL" id="LR899012">
    <property type="protein sequence ID" value="CAD7089370.1"/>
    <property type="molecule type" value="Genomic_DNA"/>
</dbReference>
<evidence type="ECO:0000313" key="11">
    <source>
        <dbReference type="EMBL" id="CAD7089370.1"/>
    </source>
</evidence>
<organism evidence="11 12">
    <name type="scientific">Hermetia illucens</name>
    <name type="common">Black soldier fly</name>
    <dbReference type="NCBI Taxonomy" id="343691"/>
    <lineage>
        <taxon>Eukaryota</taxon>
        <taxon>Metazoa</taxon>
        <taxon>Ecdysozoa</taxon>
        <taxon>Arthropoda</taxon>
        <taxon>Hexapoda</taxon>
        <taxon>Insecta</taxon>
        <taxon>Pterygota</taxon>
        <taxon>Neoptera</taxon>
        <taxon>Endopterygota</taxon>
        <taxon>Diptera</taxon>
        <taxon>Brachycera</taxon>
        <taxon>Stratiomyomorpha</taxon>
        <taxon>Stratiomyidae</taxon>
        <taxon>Hermetiinae</taxon>
        <taxon>Hermetia</taxon>
    </lineage>
</organism>
<dbReference type="OrthoDB" id="6380398at2759"/>
<accession>A0A7R8UY96</accession>
<dbReference type="GO" id="GO:0050832">
    <property type="term" value="P:defense response to fungus"/>
    <property type="evidence" value="ECO:0007669"/>
    <property type="project" value="UniProtKB-ARBA"/>
</dbReference>
<dbReference type="Pfam" id="PF00431">
    <property type="entry name" value="CUB"/>
    <property type="match status" value="1"/>
</dbReference>
<dbReference type="GO" id="GO:0035008">
    <property type="term" value="P:positive regulation of melanization defense response"/>
    <property type="evidence" value="ECO:0007669"/>
    <property type="project" value="UniProtKB-ARBA"/>
</dbReference>
<gene>
    <name evidence="11" type="ORF">HERILL_LOCUS11925</name>
</gene>
<dbReference type="PRINTS" id="PR00722">
    <property type="entry name" value="CHYMOTRYPSIN"/>
</dbReference>
<dbReference type="PROSITE" id="PS01180">
    <property type="entry name" value="CUB"/>
    <property type="match status" value="1"/>
</dbReference>
<keyword evidence="12" id="KW-1185">Reference proteome</keyword>
<evidence type="ECO:0000256" key="4">
    <source>
        <dbReference type="ARBA" id="ARBA00022801"/>
    </source>
</evidence>
<dbReference type="Proteomes" id="UP000594454">
    <property type="component" value="Chromosome 4"/>
</dbReference>
<protein>
    <submittedName>
        <fullName evidence="11">Uncharacterized protein</fullName>
    </submittedName>
</protein>
<dbReference type="InParanoid" id="A0A7R8UY96"/>
<feature type="domain" description="Peptidase S1" evidence="10">
    <location>
        <begin position="156"/>
        <end position="387"/>
    </location>
</feature>
<dbReference type="SUPFAM" id="SSF50494">
    <property type="entry name" value="Trypsin-like serine proteases"/>
    <property type="match status" value="1"/>
</dbReference>
<dbReference type="InterPro" id="IPR043504">
    <property type="entry name" value="Peptidase_S1_PA_chymotrypsin"/>
</dbReference>
<dbReference type="FunCoup" id="A0A7R8UY96">
    <property type="interactions" value="1"/>
</dbReference>
<dbReference type="CDD" id="cd00041">
    <property type="entry name" value="CUB"/>
    <property type="match status" value="1"/>
</dbReference>
<dbReference type="AlphaFoldDB" id="A0A7R8UY96"/>
<evidence type="ECO:0000259" key="10">
    <source>
        <dbReference type="PROSITE" id="PS50240"/>
    </source>
</evidence>
<comment type="caution">
    <text evidence="7">Lacks conserved residue(s) required for the propagation of feature annotation.</text>
</comment>
<feature type="chain" id="PRO_5031560055" evidence="8">
    <location>
        <begin position="24"/>
        <end position="394"/>
    </location>
</feature>
<dbReference type="InterPro" id="IPR001254">
    <property type="entry name" value="Trypsin_dom"/>
</dbReference>
<dbReference type="Pfam" id="PF00089">
    <property type="entry name" value="Trypsin"/>
    <property type="match status" value="1"/>
</dbReference>
<keyword evidence="3" id="KW-0645">Protease</keyword>
<keyword evidence="4" id="KW-0378">Hydrolase</keyword>
<dbReference type="InterPro" id="IPR018114">
    <property type="entry name" value="TRYPSIN_HIS"/>
</dbReference>
<dbReference type="SUPFAM" id="SSF49854">
    <property type="entry name" value="Spermadhesin, CUB domain"/>
    <property type="match status" value="1"/>
</dbReference>
<evidence type="ECO:0000256" key="3">
    <source>
        <dbReference type="ARBA" id="ARBA00022670"/>
    </source>
</evidence>
<dbReference type="OMA" id="QCSTDNF"/>
<dbReference type="Gene3D" id="2.40.10.10">
    <property type="entry name" value="Trypsin-like serine proteases"/>
    <property type="match status" value="1"/>
</dbReference>
<dbReference type="FunFam" id="2.40.10.10:FF:000015">
    <property type="entry name" value="Atrial natriuretic peptide-converting enzyme"/>
    <property type="match status" value="1"/>
</dbReference>
<keyword evidence="8" id="KW-0732">Signal</keyword>
<evidence type="ECO:0000256" key="7">
    <source>
        <dbReference type="PROSITE-ProRule" id="PRU00059"/>
    </source>
</evidence>
<feature type="domain" description="CUB" evidence="9">
    <location>
        <begin position="28"/>
        <end position="142"/>
    </location>
</feature>
<evidence type="ECO:0000259" key="9">
    <source>
        <dbReference type="PROSITE" id="PS01180"/>
    </source>
</evidence>
<evidence type="ECO:0000256" key="1">
    <source>
        <dbReference type="ARBA" id="ARBA00004613"/>
    </source>
</evidence>
<evidence type="ECO:0000256" key="5">
    <source>
        <dbReference type="ARBA" id="ARBA00022825"/>
    </source>
</evidence>
<keyword evidence="5" id="KW-0720">Serine protease</keyword>
<evidence type="ECO:0000256" key="8">
    <source>
        <dbReference type="SAM" id="SignalP"/>
    </source>
</evidence>
<dbReference type="PROSITE" id="PS00134">
    <property type="entry name" value="TRYPSIN_HIS"/>
    <property type="match status" value="1"/>
</dbReference>
<dbReference type="PROSITE" id="PS50240">
    <property type="entry name" value="TRYPSIN_DOM"/>
    <property type="match status" value="1"/>
</dbReference>
<comment type="subcellular location">
    <subcellularLocation>
        <location evidence="1">Secreted</location>
    </subcellularLocation>
</comment>
<dbReference type="SMART" id="SM00020">
    <property type="entry name" value="Tryp_SPc"/>
    <property type="match status" value="1"/>
</dbReference>
<name>A0A7R8UY96_HERIL</name>
<evidence type="ECO:0000256" key="6">
    <source>
        <dbReference type="ARBA" id="ARBA00023157"/>
    </source>
</evidence>